<dbReference type="AlphaFoldDB" id="A0A1A2E9Z8"/>
<name>A0A1A2E9Z8_MYCSD</name>
<proteinExistence type="predicted"/>
<keyword evidence="1" id="KW-0175">Coiled coil</keyword>
<sequence>MQLQYLNLPWVIAAAGGDPWQVNLTLQSGNPAVVDELAQAFHNAGSCTAESSAAFAEARRRFQAAWNRENGEHPINDSAEVQRATTTLHLQQIQLAAIGTDLEGIAAALAEAQKSAAEKINALEAQLQAIDDRIGILLAHEADTDVSELLEIAVDDTAGILHQLEKLRDDYATVLQEATTKLLSAGYDPAPLHGYDGDGQPNQDQQADQAAGSYGTTQRGRDQELVDSPGEMTPEKAAAAARLRDYATVTDPAADPQARRLAGDRLEDYRMAHFIGPLPMDPVLGGDARSNAANRLDLQRRLESGALHPDLPPMTPDQATRALDDAEAAARALAINSFADRLRNNGVSSGGVQQAITAIKNGTPPREFFNQLSNATSAVGGGLETRGATLPTGRHTLDGHVFSKADADALTKVGNDLGHAAIGLDGALSLLDIKAGEISAQQGIAEFGGRFVGGEAGAWGAGLAMSFVAAPEIVVPVVVIAGIIGGSQAGQEIVDRILGY</sequence>
<reference evidence="5" key="1">
    <citation type="submission" date="2016-06" db="EMBL/GenBank/DDBJ databases">
        <authorList>
            <person name="Sutton G."/>
            <person name="Brinkac L."/>
            <person name="Sanka R."/>
            <person name="Adams M."/>
            <person name="Lau E."/>
            <person name="Mehaffy C."/>
            <person name="Tameris M."/>
            <person name="Hatherill M."/>
            <person name="Hanekom W."/>
            <person name="Mahomed H."/>
            <person name="Mcshane H."/>
        </authorList>
    </citation>
    <scope>NUCLEOTIDE SEQUENCE [LARGE SCALE GENOMIC DNA]</scope>
    <source>
        <strain evidence="5">852014-51077_SCH5608930-a</strain>
    </source>
</reference>
<evidence type="ECO:0000259" key="3">
    <source>
        <dbReference type="Pfam" id="PF22905"/>
    </source>
</evidence>
<dbReference type="InterPro" id="IPR054469">
    <property type="entry name" value="Pred_hydrolase_N"/>
</dbReference>
<feature type="coiled-coil region" evidence="1">
    <location>
        <begin position="106"/>
        <end position="133"/>
    </location>
</feature>
<dbReference type="Pfam" id="PF22905">
    <property type="entry name" value="Hydro_N_hd"/>
    <property type="match status" value="1"/>
</dbReference>
<evidence type="ECO:0000256" key="2">
    <source>
        <dbReference type="SAM" id="MobiDB-lite"/>
    </source>
</evidence>
<gene>
    <name evidence="4" type="ORF">A5771_19120</name>
</gene>
<comment type="caution">
    <text evidence="4">The sequence shown here is derived from an EMBL/GenBank/DDBJ whole genome shotgun (WGS) entry which is preliminary data.</text>
</comment>
<organism evidence="4 5">
    <name type="scientific">Mycolicibacter sinensis (strain JDM601)</name>
    <name type="common">Mycobacterium sinense</name>
    <dbReference type="NCBI Taxonomy" id="875328"/>
    <lineage>
        <taxon>Bacteria</taxon>
        <taxon>Bacillati</taxon>
        <taxon>Actinomycetota</taxon>
        <taxon>Actinomycetes</taxon>
        <taxon>Mycobacteriales</taxon>
        <taxon>Mycobacteriaceae</taxon>
        <taxon>Mycolicibacter</taxon>
    </lineage>
</organism>
<dbReference type="EMBL" id="LZIN01000105">
    <property type="protein sequence ID" value="OBF99424.1"/>
    <property type="molecule type" value="Genomic_DNA"/>
</dbReference>
<accession>A0A1A2E9Z8</accession>
<protein>
    <recommendedName>
        <fullName evidence="3">Predicted hydrolase N-terminal domain-containing protein</fullName>
    </recommendedName>
</protein>
<evidence type="ECO:0000256" key="1">
    <source>
        <dbReference type="SAM" id="Coils"/>
    </source>
</evidence>
<evidence type="ECO:0000313" key="4">
    <source>
        <dbReference type="EMBL" id="OBF99424.1"/>
    </source>
</evidence>
<feature type="region of interest" description="Disordered" evidence="2">
    <location>
        <begin position="189"/>
        <end position="241"/>
    </location>
</feature>
<feature type="domain" description="Predicted hydrolase N-terminal" evidence="3">
    <location>
        <begin position="1"/>
        <end position="182"/>
    </location>
</feature>
<dbReference type="Proteomes" id="UP000093985">
    <property type="component" value="Unassembled WGS sequence"/>
</dbReference>
<evidence type="ECO:0000313" key="5">
    <source>
        <dbReference type="Proteomes" id="UP000093985"/>
    </source>
</evidence>
<feature type="compositionally biased region" description="Low complexity" evidence="2">
    <location>
        <begin position="198"/>
        <end position="212"/>
    </location>
</feature>